<evidence type="ECO:0000313" key="10">
    <source>
        <dbReference type="Proteomes" id="UP000094112"/>
    </source>
</evidence>
<name>A0A1E3P2E6_WICAA</name>
<evidence type="ECO:0000259" key="8">
    <source>
        <dbReference type="Pfam" id="PF03834"/>
    </source>
</evidence>
<dbReference type="GO" id="GO:0006312">
    <property type="term" value="P:mitotic recombination"/>
    <property type="evidence" value="ECO:0007669"/>
    <property type="project" value="EnsemblFungi"/>
</dbReference>
<comment type="similarity">
    <text evidence="2">Belongs to the ERCC1/RAD10/SWI10 family.</text>
</comment>
<keyword evidence="10" id="KW-1185">Reference proteome</keyword>
<accession>A0A1E3P2E6</accession>
<dbReference type="RefSeq" id="XP_019038705.1">
    <property type="nucleotide sequence ID" value="XM_019180848.1"/>
</dbReference>
<keyword evidence="5" id="KW-0234">DNA repair</keyword>
<evidence type="ECO:0000313" key="9">
    <source>
        <dbReference type="EMBL" id="ODQ59498.1"/>
    </source>
</evidence>
<protein>
    <recommendedName>
        <fullName evidence="8">ERCC1-like central domain-containing protein</fullName>
    </recommendedName>
</protein>
<dbReference type="GO" id="GO:0000715">
    <property type="term" value="P:nucleotide-excision repair, DNA damage recognition"/>
    <property type="evidence" value="ECO:0007669"/>
    <property type="project" value="EnsemblFungi"/>
</dbReference>
<feature type="compositionally biased region" description="Polar residues" evidence="7">
    <location>
        <begin position="1"/>
        <end position="10"/>
    </location>
</feature>
<dbReference type="Proteomes" id="UP000094112">
    <property type="component" value="Unassembled WGS sequence"/>
</dbReference>
<dbReference type="GO" id="GO:0006277">
    <property type="term" value="P:DNA amplification"/>
    <property type="evidence" value="ECO:0007669"/>
    <property type="project" value="EnsemblFungi"/>
</dbReference>
<feature type="compositionally biased region" description="Polar residues" evidence="7">
    <location>
        <begin position="23"/>
        <end position="41"/>
    </location>
</feature>
<dbReference type="NCBIfam" id="TIGR00597">
    <property type="entry name" value="rad10"/>
    <property type="match status" value="1"/>
</dbReference>
<dbReference type="GO" id="GO:0070522">
    <property type="term" value="C:ERCC4-ERCC1 complex"/>
    <property type="evidence" value="ECO:0007669"/>
    <property type="project" value="TreeGrafter"/>
</dbReference>
<dbReference type="InterPro" id="IPR004579">
    <property type="entry name" value="ERCC1/RAD10/SWI10"/>
</dbReference>
<dbReference type="GO" id="GO:0000736">
    <property type="term" value="P:double-strand break repair via single-strand annealing, removal of nonhomologous ends"/>
    <property type="evidence" value="ECO:0007669"/>
    <property type="project" value="EnsemblFungi"/>
</dbReference>
<organism evidence="9 10">
    <name type="scientific">Wickerhamomyces anomalus (strain ATCC 58044 / CBS 1984 / NCYC 433 / NRRL Y-366-8)</name>
    <name type="common">Yeast</name>
    <name type="synonym">Hansenula anomala</name>
    <dbReference type="NCBI Taxonomy" id="683960"/>
    <lineage>
        <taxon>Eukaryota</taxon>
        <taxon>Fungi</taxon>
        <taxon>Dikarya</taxon>
        <taxon>Ascomycota</taxon>
        <taxon>Saccharomycotina</taxon>
        <taxon>Saccharomycetes</taxon>
        <taxon>Phaffomycetales</taxon>
        <taxon>Wickerhamomycetaceae</taxon>
        <taxon>Wickerhamomyces</taxon>
    </lineage>
</organism>
<feature type="domain" description="ERCC1-like central" evidence="8">
    <location>
        <begin position="86"/>
        <end position="196"/>
    </location>
</feature>
<dbReference type="GO" id="GO:0070914">
    <property type="term" value="P:UV-damage excision repair"/>
    <property type="evidence" value="ECO:0007669"/>
    <property type="project" value="TreeGrafter"/>
</dbReference>
<sequence length="197" mass="22331">QSNTDTTSFASILAGVQKLRGEPSSNDSNSAPIAQQSPVTRQPQAQVQQPAPSSKKRTNAFNQDRASYNSPKTQPFQKSGSPKPSTISVNKTQTGNPLLQHIINVNWTYVESRNTYDYLVKNRQVIFLSLKYHKLHPEYIQNKMKPLLKKNALLLTVVDVENSESILREINRICLFNEFTLLLAFNFEQAAKYLTYL</sequence>
<dbReference type="OrthoDB" id="10262814at2759"/>
<evidence type="ECO:0000256" key="7">
    <source>
        <dbReference type="SAM" id="MobiDB-lite"/>
    </source>
</evidence>
<dbReference type="Pfam" id="PF03834">
    <property type="entry name" value="Rad10"/>
    <property type="match status" value="1"/>
</dbReference>
<dbReference type="FunFam" id="3.40.50.10130:FF:000015">
    <property type="entry name" value="SsDNA endonuclease"/>
    <property type="match status" value="1"/>
</dbReference>
<evidence type="ECO:0000256" key="3">
    <source>
        <dbReference type="ARBA" id="ARBA00022763"/>
    </source>
</evidence>
<dbReference type="InterPro" id="IPR011335">
    <property type="entry name" value="Restrct_endonuc-II-like"/>
</dbReference>
<keyword evidence="4" id="KW-0238">DNA-binding</keyword>
<dbReference type="GO" id="GO:0003684">
    <property type="term" value="F:damaged DNA binding"/>
    <property type="evidence" value="ECO:0007669"/>
    <property type="project" value="InterPro"/>
</dbReference>
<dbReference type="CDD" id="cd22325">
    <property type="entry name" value="ERCC1_C-like"/>
    <property type="match status" value="1"/>
</dbReference>
<dbReference type="Gene3D" id="3.40.50.10130">
    <property type="match status" value="1"/>
</dbReference>
<dbReference type="InterPro" id="IPR047260">
    <property type="entry name" value="ERCC1-like_central_dom"/>
</dbReference>
<dbReference type="GO" id="GO:0000014">
    <property type="term" value="F:single-stranded DNA endodeoxyribonuclease activity"/>
    <property type="evidence" value="ECO:0007669"/>
    <property type="project" value="EnsemblFungi"/>
</dbReference>
<dbReference type="AlphaFoldDB" id="A0A1E3P2E6"/>
<feature type="non-terminal residue" evidence="9">
    <location>
        <position position="197"/>
    </location>
</feature>
<reference evidence="9 10" key="1">
    <citation type="journal article" date="2016" name="Proc. Natl. Acad. Sci. U.S.A.">
        <title>Comparative genomics of biotechnologically important yeasts.</title>
        <authorList>
            <person name="Riley R."/>
            <person name="Haridas S."/>
            <person name="Wolfe K.H."/>
            <person name="Lopes M.R."/>
            <person name="Hittinger C.T."/>
            <person name="Goeker M."/>
            <person name="Salamov A.A."/>
            <person name="Wisecaver J.H."/>
            <person name="Long T.M."/>
            <person name="Calvey C.H."/>
            <person name="Aerts A.L."/>
            <person name="Barry K.W."/>
            <person name="Choi C."/>
            <person name="Clum A."/>
            <person name="Coughlan A.Y."/>
            <person name="Deshpande S."/>
            <person name="Douglass A.P."/>
            <person name="Hanson S.J."/>
            <person name="Klenk H.-P."/>
            <person name="LaButti K.M."/>
            <person name="Lapidus A."/>
            <person name="Lindquist E.A."/>
            <person name="Lipzen A.M."/>
            <person name="Meier-Kolthoff J.P."/>
            <person name="Ohm R.A."/>
            <person name="Otillar R.P."/>
            <person name="Pangilinan J.L."/>
            <person name="Peng Y."/>
            <person name="Rokas A."/>
            <person name="Rosa C.A."/>
            <person name="Scheuner C."/>
            <person name="Sibirny A.A."/>
            <person name="Slot J.C."/>
            <person name="Stielow J.B."/>
            <person name="Sun H."/>
            <person name="Kurtzman C.P."/>
            <person name="Blackwell M."/>
            <person name="Grigoriev I.V."/>
            <person name="Jeffries T.W."/>
        </authorList>
    </citation>
    <scope>NUCLEOTIDE SEQUENCE [LARGE SCALE GENOMIC DNA]</scope>
    <source>
        <strain evidence="10">ATCC 58044 / CBS 1984 / NCYC 433 / NRRL Y-366-8</strain>
    </source>
</reference>
<keyword evidence="6" id="KW-0539">Nucleus</keyword>
<evidence type="ECO:0000256" key="1">
    <source>
        <dbReference type="ARBA" id="ARBA00004123"/>
    </source>
</evidence>
<feature type="region of interest" description="Disordered" evidence="7">
    <location>
        <begin position="1"/>
        <end position="92"/>
    </location>
</feature>
<dbReference type="GO" id="GO:0000110">
    <property type="term" value="C:nucleotide-excision repair factor 1 complex"/>
    <property type="evidence" value="ECO:0007669"/>
    <property type="project" value="EnsemblFungi"/>
</dbReference>
<keyword evidence="3" id="KW-0227">DNA damage</keyword>
<feature type="non-terminal residue" evidence="9">
    <location>
        <position position="1"/>
    </location>
</feature>
<dbReference type="GO" id="GO:1905348">
    <property type="term" value="C:endonuclease complex"/>
    <property type="evidence" value="ECO:0007669"/>
    <property type="project" value="EnsemblFungi"/>
</dbReference>
<gene>
    <name evidence="9" type="ORF">WICANDRAFT_19970</name>
</gene>
<evidence type="ECO:0000256" key="4">
    <source>
        <dbReference type="ARBA" id="ARBA00023125"/>
    </source>
</evidence>
<dbReference type="GO" id="GO:0000710">
    <property type="term" value="P:meiotic mismatch repair"/>
    <property type="evidence" value="ECO:0007669"/>
    <property type="project" value="EnsemblFungi"/>
</dbReference>
<comment type="subcellular location">
    <subcellularLocation>
        <location evidence="1">Nucleus</location>
    </subcellularLocation>
</comment>
<dbReference type="PANTHER" id="PTHR12749:SF0">
    <property type="entry name" value="DNA EXCISION REPAIR PROTEIN ERCC-1"/>
    <property type="match status" value="1"/>
</dbReference>
<dbReference type="GO" id="GO:0003697">
    <property type="term" value="F:single-stranded DNA binding"/>
    <property type="evidence" value="ECO:0007669"/>
    <property type="project" value="EnsemblFungi"/>
</dbReference>
<dbReference type="SUPFAM" id="SSF52980">
    <property type="entry name" value="Restriction endonuclease-like"/>
    <property type="match status" value="1"/>
</dbReference>
<evidence type="ECO:0000256" key="6">
    <source>
        <dbReference type="ARBA" id="ARBA00023242"/>
    </source>
</evidence>
<dbReference type="GeneID" id="30198094"/>
<dbReference type="PANTHER" id="PTHR12749">
    <property type="entry name" value="EXCISION REPAIR CROSS-COMPLEMENTING 1 ERCC1"/>
    <property type="match status" value="1"/>
</dbReference>
<feature type="compositionally biased region" description="Low complexity" evidence="7">
    <location>
        <begin position="42"/>
        <end position="52"/>
    </location>
</feature>
<feature type="compositionally biased region" description="Polar residues" evidence="7">
    <location>
        <begin position="59"/>
        <end position="92"/>
    </location>
</feature>
<evidence type="ECO:0000256" key="2">
    <source>
        <dbReference type="ARBA" id="ARBA00008283"/>
    </source>
</evidence>
<proteinExistence type="inferred from homology"/>
<evidence type="ECO:0000256" key="5">
    <source>
        <dbReference type="ARBA" id="ARBA00023204"/>
    </source>
</evidence>
<dbReference type="EMBL" id="KV454211">
    <property type="protein sequence ID" value="ODQ59498.1"/>
    <property type="molecule type" value="Genomic_DNA"/>
</dbReference>
<dbReference type="STRING" id="683960.A0A1E3P2E6"/>